<organism evidence="2 3">
    <name type="scientific">Desulforudis audaxviator (strain MP104C)</name>
    <dbReference type="NCBI Taxonomy" id="477974"/>
    <lineage>
        <taxon>Bacteria</taxon>
        <taxon>Bacillati</taxon>
        <taxon>Bacillota</taxon>
        <taxon>Clostridia</taxon>
        <taxon>Thermoanaerobacterales</taxon>
        <taxon>Candidatus Desulforudaceae</taxon>
        <taxon>Candidatus Desulforudis</taxon>
    </lineage>
</organism>
<keyword evidence="1" id="KW-0812">Transmembrane</keyword>
<keyword evidence="1" id="KW-1133">Transmembrane helix</keyword>
<proteinExistence type="predicted"/>
<evidence type="ECO:0000313" key="2">
    <source>
        <dbReference type="EMBL" id="ACA59273.1"/>
    </source>
</evidence>
<evidence type="ECO:0000256" key="1">
    <source>
        <dbReference type="SAM" id="Phobius"/>
    </source>
</evidence>
<sequence>MSYQVTYAEVLKATFVPPEFLLYLAVIGVPLFLIIVLLWLWRQGGVNRRHLWPLALALVIAVAAPLGASVPTTGAGWQLSGDGQLSIKAPPVTATLDLAETKAALTEYSGPWRPVRRTNGFGVPGMTTGWCRLANGEKAVVFRHQRTARMLVLESEGRYYVLAHPGVEELYKHLVSRGVRPGDF</sequence>
<feature type="transmembrane region" description="Helical" evidence="1">
    <location>
        <begin position="20"/>
        <end position="39"/>
    </location>
</feature>
<evidence type="ECO:0000313" key="3">
    <source>
        <dbReference type="Proteomes" id="UP000008544"/>
    </source>
</evidence>
<dbReference type="OrthoDB" id="1809569at2"/>
<feature type="transmembrane region" description="Helical" evidence="1">
    <location>
        <begin position="51"/>
        <end position="70"/>
    </location>
</feature>
<dbReference type="Proteomes" id="UP000008544">
    <property type="component" value="Chromosome"/>
</dbReference>
<dbReference type="STRING" id="477974.Daud_0748"/>
<dbReference type="EMBL" id="CP000860">
    <property type="protein sequence ID" value="ACA59273.1"/>
    <property type="molecule type" value="Genomic_DNA"/>
</dbReference>
<reference evidence="2 3" key="2">
    <citation type="journal article" date="2008" name="Science">
        <title>Environmental genomics reveals a single-species ecosystem deep within Earth.</title>
        <authorList>
            <person name="Chivian D."/>
            <person name="Brodie E.L."/>
            <person name="Alm E.J."/>
            <person name="Culley D.E."/>
            <person name="Dehal P.S."/>
            <person name="Desantis T.Z."/>
            <person name="Gihring T.M."/>
            <person name="Lapidus A."/>
            <person name="Lin L.H."/>
            <person name="Lowry S.R."/>
            <person name="Moser D.P."/>
            <person name="Richardson P.M."/>
            <person name="Southam G."/>
            <person name="Wanger G."/>
            <person name="Pratt L.M."/>
            <person name="Andersen G.L."/>
            <person name="Hazen T.C."/>
            <person name="Brockman F.J."/>
            <person name="Arkin A.P."/>
            <person name="Onstott T.C."/>
        </authorList>
    </citation>
    <scope>NUCLEOTIDE SEQUENCE [LARGE SCALE GENOMIC DNA]</scope>
    <source>
        <strain evidence="2 3">MP104C</strain>
    </source>
</reference>
<dbReference type="HOGENOM" id="CLU_1438950_0_0_9"/>
<dbReference type="eggNOG" id="ENOG50340F4">
    <property type="taxonomic scope" value="Bacteria"/>
</dbReference>
<keyword evidence="1" id="KW-0472">Membrane</keyword>
<gene>
    <name evidence="2" type="ordered locus">Daud_0748</name>
</gene>
<protein>
    <recommendedName>
        <fullName evidence="4">Bacterial Pleckstrin homology domain-containing protein</fullName>
    </recommendedName>
</protein>
<accession>B1I2Q7</accession>
<dbReference type="AlphaFoldDB" id="B1I2Q7"/>
<dbReference type="RefSeq" id="WP_012301860.1">
    <property type="nucleotide sequence ID" value="NC_010424.1"/>
</dbReference>
<evidence type="ECO:0008006" key="4">
    <source>
        <dbReference type="Google" id="ProtNLM"/>
    </source>
</evidence>
<reference evidence="3" key="1">
    <citation type="submission" date="2007-10" db="EMBL/GenBank/DDBJ databases">
        <title>Complete sequence of chromosome of Desulforudis audaxviator MP104C.</title>
        <authorList>
            <person name="Copeland A."/>
            <person name="Lucas S."/>
            <person name="Lapidus A."/>
            <person name="Barry K."/>
            <person name="Glavina del Rio T."/>
            <person name="Dalin E."/>
            <person name="Tice H."/>
            <person name="Bruce D."/>
            <person name="Pitluck S."/>
            <person name="Lowry S.R."/>
            <person name="Larimer F."/>
            <person name="Land M.L."/>
            <person name="Hauser L."/>
            <person name="Kyrpides N."/>
            <person name="Ivanova N.N."/>
            <person name="Richardson P."/>
        </authorList>
    </citation>
    <scope>NUCLEOTIDE SEQUENCE [LARGE SCALE GENOMIC DNA]</scope>
    <source>
        <strain evidence="3">MP104C</strain>
    </source>
</reference>
<keyword evidence="3" id="KW-1185">Reference proteome</keyword>
<name>B1I2Q7_DESAP</name>
<dbReference type="KEGG" id="dau:Daud_0748"/>